<keyword evidence="4" id="KW-1185">Reference proteome</keyword>
<dbReference type="InterPro" id="IPR054448">
    <property type="entry name" value="HTH_put_ascomycetes"/>
</dbReference>
<sequence length="204" mass="21726">MGSSGSKAVQETIRKFPSRAPGASLAARPSPATRSSPRPSAPPSKPPQSRSRPQASYTKNEAIRADAVDPGRPEFSAEFTTRLQKMGIVQPNPTYSPSSIASPVSDASGIQQSISTPRFPAASRNATLGVLEARRRLEAEAKEELENTGRSTDKGREFLDVATVKQILVLRERGVPASDIEARLRLKSGIVARLGPMGIVSPAL</sequence>
<evidence type="ECO:0000313" key="4">
    <source>
        <dbReference type="Proteomes" id="UP001304895"/>
    </source>
</evidence>
<gene>
    <name evidence="3" type="ORF">BT67DRAFT_374843</name>
</gene>
<evidence type="ECO:0000259" key="2">
    <source>
        <dbReference type="Pfam" id="PF22943"/>
    </source>
</evidence>
<accession>A0AAN6URN0</accession>
<protein>
    <recommendedName>
        <fullName evidence="2">Helix-turn-helix domain-containing protein</fullName>
    </recommendedName>
</protein>
<organism evidence="3 4">
    <name type="scientific">Trichocladium antarcticum</name>
    <dbReference type="NCBI Taxonomy" id="1450529"/>
    <lineage>
        <taxon>Eukaryota</taxon>
        <taxon>Fungi</taxon>
        <taxon>Dikarya</taxon>
        <taxon>Ascomycota</taxon>
        <taxon>Pezizomycotina</taxon>
        <taxon>Sordariomycetes</taxon>
        <taxon>Sordariomycetidae</taxon>
        <taxon>Sordariales</taxon>
        <taxon>Chaetomiaceae</taxon>
        <taxon>Trichocladium</taxon>
    </lineage>
</organism>
<dbReference type="Pfam" id="PF22943">
    <property type="entry name" value="HTH_68"/>
    <property type="match status" value="1"/>
</dbReference>
<feature type="region of interest" description="Disordered" evidence="1">
    <location>
        <begin position="1"/>
        <end position="118"/>
    </location>
</feature>
<name>A0AAN6URN0_9PEZI</name>
<dbReference type="AlphaFoldDB" id="A0AAN6URN0"/>
<dbReference type="EMBL" id="MU853403">
    <property type="protein sequence ID" value="KAK4136621.1"/>
    <property type="molecule type" value="Genomic_DNA"/>
</dbReference>
<reference evidence="3" key="2">
    <citation type="submission" date="2023-05" db="EMBL/GenBank/DDBJ databases">
        <authorList>
            <consortium name="Lawrence Berkeley National Laboratory"/>
            <person name="Steindorff A."/>
            <person name="Hensen N."/>
            <person name="Bonometti L."/>
            <person name="Westerberg I."/>
            <person name="Brannstrom I.O."/>
            <person name="Guillou S."/>
            <person name="Cros-Aarteil S."/>
            <person name="Calhoun S."/>
            <person name="Haridas S."/>
            <person name="Kuo A."/>
            <person name="Mondo S."/>
            <person name="Pangilinan J."/>
            <person name="Riley R."/>
            <person name="Labutti K."/>
            <person name="Andreopoulos B."/>
            <person name="Lipzen A."/>
            <person name="Chen C."/>
            <person name="Yanf M."/>
            <person name="Daum C."/>
            <person name="Ng V."/>
            <person name="Clum A."/>
            <person name="Ohm R."/>
            <person name="Martin F."/>
            <person name="Silar P."/>
            <person name="Natvig D."/>
            <person name="Lalanne C."/>
            <person name="Gautier V."/>
            <person name="Ament-Velasquez S.L."/>
            <person name="Kruys A."/>
            <person name="Hutchinson M.I."/>
            <person name="Powell A.J."/>
            <person name="Barry K."/>
            <person name="Miller A.N."/>
            <person name="Grigoriev I.V."/>
            <person name="Debuchy R."/>
            <person name="Gladieux P."/>
            <person name="Thoren M.H."/>
            <person name="Johannesson H."/>
        </authorList>
    </citation>
    <scope>NUCLEOTIDE SEQUENCE</scope>
    <source>
        <strain evidence="3">CBS 123565</strain>
    </source>
</reference>
<feature type="compositionally biased region" description="Basic and acidic residues" evidence="1">
    <location>
        <begin position="61"/>
        <end position="72"/>
    </location>
</feature>
<evidence type="ECO:0000313" key="3">
    <source>
        <dbReference type="EMBL" id="KAK4136621.1"/>
    </source>
</evidence>
<feature type="compositionally biased region" description="Low complexity" evidence="1">
    <location>
        <begin position="23"/>
        <end position="38"/>
    </location>
</feature>
<comment type="caution">
    <text evidence="3">The sequence shown here is derived from an EMBL/GenBank/DDBJ whole genome shotgun (WGS) entry which is preliminary data.</text>
</comment>
<dbReference type="Proteomes" id="UP001304895">
    <property type="component" value="Unassembled WGS sequence"/>
</dbReference>
<feature type="domain" description="Helix-turn-helix" evidence="2">
    <location>
        <begin position="158"/>
        <end position="202"/>
    </location>
</feature>
<reference evidence="3" key="1">
    <citation type="journal article" date="2023" name="Mol. Phylogenet. Evol.">
        <title>Genome-scale phylogeny and comparative genomics of the fungal order Sordariales.</title>
        <authorList>
            <person name="Hensen N."/>
            <person name="Bonometti L."/>
            <person name="Westerberg I."/>
            <person name="Brannstrom I.O."/>
            <person name="Guillou S."/>
            <person name="Cros-Aarteil S."/>
            <person name="Calhoun S."/>
            <person name="Haridas S."/>
            <person name="Kuo A."/>
            <person name="Mondo S."/>
            <person name="Pangilinan J."/>
            <person name="Riley R."/>
            <person name="LaButti K."/>
            <person name="Andreopoulos B."/>
            <person name="Lipzen A."/>
            <person name="Chen C."/>
            <person name="Yan M."/>
            <person name="Daum C."/>
            <person name="Ng V."/>
            <person name="Clum A."/>
            <person name="Steindorff A."/>
            <person name="Ohm R.A."/>
            <person name="Martin F."/>
            <person name="Silar P."/>
            <person name="Natvig D.O."/>
            <person name="Lalanne C."/>
            <person name="Gautier V."/>
            <person name="Ament-Velasquez S.L."/>
            <person name="Kruys A."/>
            <person name="Hutchinson M.I."/>
            <person name="Powell A.J."/>
            <person name="Barry K."/>
            <person name="Miller A.N."/>
            <person name="Grigoriev I.V."/>
            <person name="Debuchy R."/>
            <person name="Gladieux P."/>
            <person name="Hiltunen Thoren M."/>
            <person name="Johannesson H."/>
        </authorList>
    </citation>
    <scope>NUCLEOTIDE SEQUENCE</scope>
    <source>
        <strain evidence="3">CBS 123565</strain>
    </source>
</reference>
<proteinExistence type="predicted"/>
<feature type="compositionally biased region" description="Polar residues" evidence="1">
    <location>
        <begin position="91"/>
        <end position="102"/>
    </location>
</feature>
<feature type="compositionally biased region" description="Low complexity" evidence="1">
    <location>
        <begin position="47"/>
        <end position="56"/>
    </location>
</feature>
<evidence type="ECO:0000256" key="1">
    <source>
        <dbReference type="SAM" id="MobiDB-lite"/>
    </source>
</evidence>